<keyword evidence="1" id="KW-1133">Transmembrane helix</keyword>
<evidence type="ECO:0000256" key="1">
    <source>
        <dbReference type="SAM" id="Phobius"/>
    </source>
</evidence>
<feature type="transmembrane region" description="Helical" evidence="1">
    <location>
        <begin position="158"/>
        <end position="179"/>
    </location>
</feature>
<gene>
    <name evidence="2" type="ORF">SDC9_99174</name>
</gene>
<evidence type="ECO:0000313" key="2">
    <source>
        <dbReference type="EMBL" id="MPM52415.1"/>
    </source>
</evidence>
<comment type="caution">
    <text evidence="2">The sequence shown here is derived from an EMBL/GenBank/DDBJ whole genome shotgun (WGS) entry which is preliminary data.</text>
</comment>
<keyword evidence="1" id="KW-0812">Transmembrane</keyword>
<keyword evidence="1" id="KW-0472">Membrane</keyword>
<dbReference type="EMBL" id="VSSQ01013853">
    <property type="protein sequence ID" value="MPM52415.1"/>
    <property type="molecule type" value="Genomic_DNA"/>
</dbReference>
<organism evidence="2">
    <name type="scientific">bioreactor metagenome</name>
    <dbReference type="NCBI Taxonomy" id="1076179"/>
    <lineage>
        <taxon>unclassified sequences</taxon>
        <taxon>metagenomes</taxon>
        <taxon>ecological metagenomes</taxon>
    </lineage>
</organism>
<dbReference type="AlphaFoldDB" id="A0A645AGU6"/>
<protein>
    <submittedName>
        <fullName evidence="2">Uncharacterized protein</fullName>
    </submittedName>
</protein>
<feature type="transmembrane region" description="Helical" evidence="1">
    <location>
        <begin position="127"/>
        <end position="146"/>
    </location>
</feature>
<sequence length="244" mass="27276">MEKLPVNPNCKLSQTRYCQTLNMRSCSVCTVRDADDKDEIMKDIDLYETLLPEGGIAQLFESRECQFCKPPQKGTRSGYAILDMAHPEPRRVQKWLFGKRTARIGTMVPVQISVCKKCRSRFLALEYLPILIPVILGLIALFAVSADPLKTVLADIHLFLPFGVWLGCVLIGALAGKLITDSLAKSWNKDMVVDVMQHPVIAAMTEKGWVPITAKSRTKLLFSKTRLNKGLGTADHWGEDEETV</sequence>
<accession>A0A645AGU6</accession>
<reference evidence="2" key="1">
    <citation type="submission" date="2019-08" db="EMBL/GenBank/DDBJ databases">
        <authorList>
            <person name="Kucharzyk K."/>
            <person name="Murdoch R.W."/>
            <person name="Higgins S."/>
            <person name="Loffler F."/>
        </authorList>
    </citation>
    <scope>NUCLEOTIDE SEQUENCE</scope>
</reference>
<name>A0A645AGU6_9ZZZZ</name>
<proteinExistence type="predicted"/>